<proteinExistence type="predicted"/>
<reference evidence="1 2" key="1">
    <citation type="submission" date="2018-06" db="EMBL/GenBank/DDBJ databases">
        <title>Complete Genomes of Monosporascus.</title>
        <authorList>
            <person name="Robinson A.J."/>
            <person name="Natvig D.O."/>
        </authorList>
    </citation>
    <scope>NUCLEOTIDE SEQUENCE [LARGE SCALE GENOMIC DNA]</scope>
    <source>
        <strain evidence="1 2">CBS 609.92</strain>
    </source>
</reference>
<keyword evidence="2" id="KW-1185">Reference proteome</keyword>
<gene>
    <name evidence="1" type="ORF">DL762_007846</name>
</gene>
<evidence type="ECO:0000313" key="2">
    <source>
        <dbReference type="Proteomes" id="UP000294003"/>
    </source>
</evidence>
<accession>A0ABY0H249</accession>
<protein>
    <submittedName>
        <fullName evidence="1">Uncharacterized protein</fullName>
    </submittedName>
</protein>
<comment type="caution">
    <text evidence="1">The sequence shown here is derived from an EMBL/GenBank/DDBJ whole genome shotgun (WGS) entry which is preliminary data.</text>
</comment>
<dbReference type="Proteomes" id="UP000294003">
    <property type="component" value="Unassembled WGS sequence"/>
</dbReference>
<evidence type="ECO:0000313" key="1">
    <source>
        <dbReference type="EMBL" id="RYO80052.1"/>
    </source>
</evidence>
<dbReference type="EMBL" id="QJNS01000302">
    <property type="protein sequence ID" value="RYO80052.1"/>
    <property type="molecule type" value="Genomic_DNA"/>
</dbReference>
<sequence>MMERALQDEFVAGIWKKSHSFPSLLWTARKPGGSLRNRNYPSWTWASIDGRIEYAGLSSGMNWEPSDATLDAETSGPSQNHVTGGITLRSTVRKFTKDYKFWLYENSSFNPLYSYILNRKYWEATPLKRLKEELMVVNRFRDGIAAAPEAKRSGGWEGAGDDIYCIVIARIGKEPPPKFGYPAFPEGRPRSLVCLCLTPVHHGEGAETEAQCNAFRRVEFAMGTHWVPTNGRF</sequence>
<name>A0ABY0H249_9PEZI</name>
<organism evidence="1 2">
    <name type="scientific">Monosporascus cannonballus</name>
    <dbReference type="NCBI Taxonomy" id="155416"/>
    <lineage>
        <taxon>Eukaryota</taxon>
        <taxon>Fungi</taxon>
        <taxon>Dikarya</taxon>
        <taxon>Ascomycota</taxon>
        <taxon>Pezizomycotina</taxon>
        <taxon>Sordariomycetes</taxon>
        <taxon>Xylariomycetidae</taxon>
        <taxon>Xylariales</taxon>
        <taxon>Xylariales incertae sedis</taxon>
        <taxon>Monosporascus</taxon>
    </lineage>
</organism>